<dbReference type="OMA" id="INKHKEW"/>
<dbReference type="Proteomes" id="UP000219338">
    <property type="component" value="Unassembled WGS sequence"/>
</dbReference>
<sequence>MFPIIVIVPTSTDLNVKEYKALTVERVAIEGRYNDVVDKHKEWKANKAKEAQAEALRLKEAAWAAKLEVLKQQELEKEQLWLEAEEKEWLQLEAKEK</sequence>
<evidence type="ECO:0000313" key="1">
    <source>
        <dbReference type="EMBL" id="SJL05248.1"/>
    </source>
</evidence>
<accession>A0A284R935</accession>
<name>A0A284R935_ARMOS</name>
<dbReference type="AlphaFoldDB" id="A0A284R935"/>
<keyword evidence="2" id="KW-1185">Reference proteome</keyword>
<gene>
    <name evidence="1" type="ORF">ARMOST_08614</name>
</gene>
<evidence type="ECO:0000313" key="2">
    <source>
        <dbReference type="Proteomes" id="UP000219338"/>
    </source>
</evidence>
<organism evidence="1 2">
    <name type="scientific">Armillaria ostoyae</name>
    <name type="common">Armillaria root rot fungus</name>
    <dbReference type="NCBI Taxonomy" id="47428"/>
    <lineage>
        <taxon>Eukaryota</taxon>
        <taxon>Fungi</taxon>
        <taxon>Dikarya</taxon>
        <taxon>Basidiomycota</taxon>
        <taxon>Agaricomycotina</taxon>
        <taxon>Agaricomycetes</taxon>
        <taxon>Agaricomycetidae</taxon>
        <taxon>Agaricales</taxon>
        <taxon>Marasmiineae</taxon>
        <taxon>Physalacriaceae</taxon>
        <taxon>Armillaria</taxon>
    </lineage>
</organism>
<reference evidence="2" key="1">
    <citation type="journal article" date="2017" name="Nat. Ecol. Evol.">
        <title>Genome expansion and lineage-specific genetic innovations in the forest pathogenic fungi Armillaria.</title>
        <authorList>
            <person name="Sipos G."/>
            <person name="Prasanna A.N."/>
            <person name="Walter M.C."/>
            <person name="O'Connor E."/>
            <person name="Balint B."/>
            <person name="Krizsan K."/>
            <person name="Kiss B."/>
            <person name="Hess J."/>
            <person name="Varga T."/>
            <person name="Slot J."/>
            <person name="Riley R."/>
            <person name="Boka B."/>
            <person name="Rigling D."/>
            <person name="Barry K."/>
            <person name="Lee J."/>
            <person name="Mihaltcheva S."/>
            <person name="LaButti K."/>
            <person name="Lipzen A."/>
            <person name="Waldron R."/>
            <person name="Moloney N.M."/>
            <person name="Sperisen C."/>
            <person name="Kredics L."/>
            <person name="Vagvoelgyi C."/>
            <person name="Patrignani A."/>
            <person name="Fitzpatrick D."/>
            <person name="Nagy I."/>
            <person name="Doyle S."/>
            <person name="Anderson J.B."/>
            <person name="Grigoriev I.V."/>
            <person name="Gueldener U."/>
            <person name="Muensterkoetter M."/>
            <person name="Nagy L.G."/>
        </authorList>
    </citation>
    <scope>NUCLEOTIDE SEQUENCE [LARGE SCALE GENOMIC DNA]</scope>
    <source>
        <strain evidence="2">C18/9</strain>
    </source>
</reference>
<proteinExistence type="predicted"/>
<dbReference type="EMBL" id="FUEG01000006">
    <property type="protein sequence ID" value="SJL05248.1"/>
    <property type="molecule type" value="Genomic_DNA"/>
</dbReference>
<protein>
    <submittedName>
        <fullName evidence="1">Uncharacterized protein</fullName>
    </submittedName>
</protein>